<feature type="region of interest" description="Disordered" evidence="1">
    <location>
        <begin position="793"/>
        <end position="812"/>
    </location>
</feature>
<feature type="compositionally biased region" description="Polar residues" evidence="1">
    <location>
        <begin position="1356"/>
        <end position="1368"/>
    </location>
</feature>
<dbReference type="InterPro" id="IPR051372">
    <property type="entry name" value="CWC21"/>
</dbReference>
<organism evidence="2">
    <name type="scientific">Clastoptera arizonana</name>
    <name type="common">Arizona spittle bug</name>
    <dbReference type="NCBI Taxonomy" id="38151"/>
    <lineage>
        <taxon>Eukaryota</taxon>
        <taxon>Metazoa</taxon>
        <taxon>Ecdysozoa</taxon>
        <taxon>Arthropoda</taxon>
        <taxon>Hexapoda</taxon>
        <taxon>Insecta</taxon>
        <taxon>Pterygota</taxon>
        <taxon>Neoptera</taxon>
        <taxon>Paraneoptera</taxon>
        <taxon>Hemiptera</taxon>
        <taxon>Auchenorrhyncha</taxon>
        <taxon>Cercopoidea</taxon>
        <taxon>Clastopteridae</taxon>
        <taxon>Clastoptera</taxon>
    </lineage>
</organism>
<reference evidence="2" key="1">
    <citation type="submission" date="2015-12" db="EMBL/GenBank/DDBJ databases">
        <title>De novo transcriptome assembly of four potential Pierce s Disease insect vectors from Arizona vineyards.</title>
        <authorList>
            <person name="Tassone E.E."/>
        </authorList>
    </citation>
    <scope>NUCLEOTIDE SEQUENCE</scope>
</reference>
<feature type="compositionally biased region" description="Basic and acidic residues" evidence="1">
    <location>
        <begin position="987"/>
        <end position="1000"/>
    </location>
</feature>
<sequence>MVHSILTRQKIPLQYLNQNLDKKNRKRITDGLWVRRSTRSINVKESENDAPVIKEFYDNKNDVTKHTINTDVYMNTAKNTNVLPVLSSSNDAVEPNADFTLRLEESPEKEDEIKVIKSNKQRNLNASDIKKETSGLSIEEKSDFNKIVDNEIVIPPIDVKMKNTRLPKKLDMPIKKNSKENTSIQLTKPVQTTLQSLNEHNLLKIKNSASLLISGNENQVSNLESDENTLNLMESSIKSIKSLPVGKEFIKIDPQLESVKYDKHLSTSEIESLLTNEIDSPVKNEDTIESNLDDQNAISNQGYDSISCKSLISLTECTDSSEDKSVERNSNLLNNKCLGVNPLFNNENVSLEGKNISLISNICQSDDEQMKVDTIMKKNCKEATQVVQCLIQNVVNEELMSNKQENGTNDSIIGDENYLSINNKDQTGIEFCHDSVLYKDDKDLSIRNSVDSKFNDSEDKDEDMKSTEESSSTDSNSHLMDLIGDAPIDNMSGSNEDISQTQYLNHKSGKLERLIEENNEIKDEKFSISQSRNPSLYNKTLNIYSNYESINSSKTKVIKIDESPEERANKESILGALGLQSLKTVNEETSKPKRSSDNYTGTLKAVIKLNRNTDKKYGGHKMIFKQGEINNEASGSGGDRLEYRICSELDPSTEGVPLTHLGDIASLKKSSLKSSRPQFDMNSSQNLVGAQVTANVDSNKMTTEAKDGSSVKESNLVIPEKSSSFSIHPGRLCSDVCTYCFGKFGSLDTPCHLAQFKNAERLNKILSTETHLAVDSCLCDGCFRYVDRKANCPASKSHSRKPGQRRGPLSGTNCSVQGCTQAARHSVRRKWLIKLKKSISKKLIIDLDKNPNMPFPLCSQHYYWVDYFTVCGICKKRLTRNHMFALGLEADELNVILGEDRIPVRVSDKLFLCKMCHYYSALRQKYRDISQMSASNKHYFQQLKKKILSYHDVPLSDSEEDRKSNNEEDNKLSLQIPKSKKKKSKSKSIDGQDAKKRNEDENSSGKSEKLTDQMVDYSYLESLGMTQEKSETPTVDYRSLESYEEQDCPVGFSNIASLLNPLDGGQGTVFPSTENQSRSRVDVKPTRIQVKFGNLNIGKLSNLNIGQDSRQGTADRPQYLPGERDLKLSSEFDFHGLSTPNVNWERCTSTIQFDSETKKLWQELQRPYGNQSSFLRHLLILEKHWRAGSLVYSEKPDPRAVKYITSVQNRVQAYEGGGCSSQKINISPPSPVIQLNVSSPVVRPTPVSTPTCITAPSPGLMKMQQVSAKDQLQKISNNMTFSVPTTQIVRPVDIQRLPVASKTVAVGPRPRKSNVKTASVGRGLGSGSPGSMTFQQFKRLQIQRAMIQNEKERSAQSKNIAQASTSNRPGPCPSPASNFVPLISDVRSLATSNKTWKESFNQSFNKGFPPQSRYTPILPKIPKALTVTQIVQPSTSSVLLHSTSLTIEKATNPSTKPATVLCPEKPSISVFREPTPNGNA</sequence>
<feature type="region of interest" description="Disordered" evidence="1">
    <location>
        <begin position="1303"/>
        <end position="1331"/>
    </location>
</feature>
<dbReference type="EMBL" id="GEDC01001186">
    <property type="protein sequence ID" value="JAS36112.1"/>
    <property type="molecule type" value="Transcribed_RNA"/>
</dbReference>
<dbReference type="PANTHER" id="PTHR36562">
    <property type="entry name" value="SERINE/ARGININE REPETITIVE MATRIX 2"/>
    <property type="match status" value="1"/>
</dbReference>
<feature type="region of interest" description="Disordered" evidence="1">
    <location>
        <begin position="1349"/>
        <end position="1373"/>
    </location>
</feature>
<accession>A0A1B6EDV4</accession>
<gene>
    <name evidence="2" type="ORF">g.33593</name>
</gene>
<evidence type="ECO:0000313" key="2">
    <source>
        <dbReference type="EMBL" id="JAS36112.1"/>
    </source>
</evidence>
<feature type="region of interest" description="Disordered" evidence="1">
    <location>
        <begin position="450"/>
        <end position="496"/>
    </location>
</feature>
<dbReference type="PANTHER" id="PTHR36562:SF6">
    <property type="entry name" value="EG:133E12.4 PROTEIN"/>
    <property type="match status" value="1"/>
</dbReference>
<dbReference type="GO" id="GO:0005634">
    <property type="term" value="C:nucleus"/>
    <property type="evidence" value="ECO:0007669"/>
    <property type="project" value="TreeGrafter"/>
</dbReference>
<feature type="region of interest" description="Disordered" evidence="1">
    <location>
        <begin position="956"/>
        <end position="1011"/>
    </location>
</feature>
<proteinExistence type="predicted"/>
<feature type="compositionally biased region" description="Basic and acidic residues" evidence="1">
    <location>
        <begin position="453"/>
        <end position="468"/>
    </location>
</feature>
<evidence type="ECO:0000256" key="1">
    <source>
        <dbReference type="SAM" id="MobiDB-lite"/>
    </source>
</evidence>
<protein>
    <submittedName>
        <fullName evidence="2">Uncharacterized protein</fullName>
    </submittedName>
</protein>
<feature type="compositionally biased region" description="Basic and acidic residues" evidence="1">
    <location>
        <begin position="960"/>
        <end position="971"/>
    </location>
</feature>
<name>A0A1B6EDV4_9HEMI</name>